<protein>
    <submittedName>
        <fullName evidence="7">Sulfatase-like hydrolase/transferase</fullName>
    </submittedName>
</protein>
<dbReference type="PANTHER" id="PTHR43108">
    <property type="entry name" value="N-ACETYLGLUCOSAMINE-6-SULFATASE FAMILY MEMBER"/>
    <property type="match status" value="1"/>
</dbReference>
<dbReference type="RefSeq" id="WP_155707414.1">
    <property type="nucleotide sequence ID" value="NZ_BMWU01000016.1"/>
</dbReference>
<dbReference type="SUPFAM" id="SSF53649">
    <property type="entry name" value="Alkaline phosphatase-like"/>
    <property type="match status" value="1"/>
</dbReference>
<reference evidence="7 8" key="1">
    <citation type="submission" date="2019-11" db="EMBL/GenBank/DDBJ databases">
        <title>Draft Genome Sequences of Six Type Strains of the Genus Massilia.</title>
        <authorList>
            <person name="Miess H."/>
            <person name="Frediansyah A."/>
            <person name="Goeker M."/>
            <person name="Gross H."/>
        </authorList>
    </citation>
    <scope>NUCLEOTIDE SEQUENCE [LARGE SCALE GENOMIC DNA]</scope>
    <source>
        <strain evidence="7 8">DSM 17513</strain>
    </source>
</reference>
<dbReference type="GO" id="GO:0016787">
    <property type="term" value="F:hydrolase activity"/>
    <property type="evidence" value="ECO:0007669"/>
    <property type="project" value="UniProtKB-KW"/>
</dbReference>
<evidence type="ECO:0000256" key="4">
    <source>
        <dbReference type="ARBA" id="ARBA00023180"/>
    </source>
</evidence>
<dbReference type="OrthoDB" id="9766107at2"/>
<comment type="similarity">
    <text evidence="1">Belongs to the sulfatase family.</text>
</comment>
<accession>A0A6I3XCX7</accession>
<dbReference type="InterPro" id="IPR017850">
    <property type="entry name" value="Alkaline_phosphatase_core_sf"/>
</dbReference>
<evidence type="ECO:0000313" key="8">
    <source>
        <dbReference type="Proteomes" id="UP000431684"/>
    </source>
</evidence>
<evidence type="ECO:0000259" key="6">
    <source>
        <dbReference type="Pfam" id="PF00884"/>
    </source>
</evidence>
<keyword evidence="4" id="KW-0325">Glycoprotein</keyword>
<feature type="signal peptide" evidence="5">
    <location>
        <begin position="1"/>
        <end position="50"/>
    </location>
</feature>
<dbReference type="InterPro" id="IPR024607">
    <property type="entry name" value="Sulfatase_CS"/>
</dbReference>
<dbReference type="PROSITE" id="PS00523">
    <property type="entry name" value="SULFATASE_1"/>
    <property type="match status" value="1"/>
</dbReference>
<keyword evidence="2 5" id="KW-0732">Signal</keyword>
<proteinExistence type="inferred from homology"/>
<dbReference type="Gene3D" id="3.40.720.10">
    <property type="entry name" value="Alkaline Phosphatase, subunit A"/>
    <property type="match status" value="1"/>
</dbReference>
<organism evidence="7 8">
    <name type="scientific">Pseudoduganella dura</name>
    <dbReference type="NCBI Taxonomy" id="321982"/>
    <lineage>
        <taxon>Bacteria</taxon>
        <taxon>Pseudomonadati</taxon>
        <taxon>Pseudomonadota</taxon>
        <taxon>Betaproteobacteria</taxon>
        <taxon>Burkholderiales</taxon>
        <taxon>Oxalobacteraceae</taxon>
        <taxon>Telluria group</taxon>
        <taxon>Pseudoduganella</taxon>
    </lineage>
</organism>
<keyword evidence="8" id="KW-1185">Reference proteome</keyword>
<dbReference type="PANTHER" id="PTHR43108:SF8">
    <property type="entry name" value="SD21168P"/>
    <property type="match status" value="1"/>
</dbReference>
<dbReference type="PROSITE" id="PS00149">
    <property type="entry name" value="SULFATASE_2"/>
    <property type="match status" value="1"/>
</dbReference>
<dbReference type="AlphaFoldDB" id="A0A6I3XCX7"/>
<evidence type="ECO:0000256" key="1">
    <source>
        <dbReference type="ARBA" id="ARBA00008779"/>
    </source>
</evidence>
<sequence length="554" mass="62433">MKHLLQRDRVATPVVGHRRFRSRLRPLLARLVAAGVSLATALLPGAPAHAAPAAAKPNMIFILLDDLPIDSFGVDNRLLRTPNIDRLVKGGTYLPRAAVTTSLCSPSRATILTGMTTRNHKIVDNTNSSEAGLTYFPSYLQKAGYQTALVGKWHMGGENDAPRPGFDRWVSFIGQGTYLPQGDFQKGVQQTLNVDGKRVDRKAYITDELTDYAVDWLEHGRDPKKPFFLYFSQKAVHSPCIPAPKYAGQYQGATYQVPDNFADTPENYRGKPVWVKNQRNTWHGIDIRYLNGIESLQKERRECDEVLSSVDDSVGRLLDYLKRSGLEKDTVVVFFSDNGSMWGAHGLVDKRNAYEESVRVPMIAYAPGRIPAGVRSEARVRNLDLAPTFLALAGVEAPPQFEGNSVLPLLEGKKKWSEWPQQDFVYEYYWDWEYPMTPASFAIVRNNMKYIQYFGVYDTEELYDLAKDPREMNNLINEPALETVRVDLRHRLFTQLAARDGSHALPFTERFNRGFVLRNTNGTQPAQFPPEWNVTAPAGKGYAFPDLFNHAGTK</sequence>
<keyword evidence="3 7" id="KW-0378">Hydrolase</keyword>
<comment type="caution">
    <text evidence="7">The sequence shown here is derived from an EMBL/GenBank/DDBJ whole genome shotgun (WGS) entry which is preliminary data.</text>
</comment>
<dbReference type="InterPro" id="IPR000917">
    <property type="entry name" value="Sulfatase_N"/>
</dbReference>
<feature type="domain" description="Sulfatase N-terminal" evidence="6">
    <location>
        <begin position="57"/>
        <end position="395"/>
    </location>
</feature>
<evidence type="ECO:0000256" key="3">
    <source>
        <dbReference type="ARBA" id="ARBA00022801"/>
    </source>
</evidence>
<evidence type="ECO:0000313" key="7">
    <source>
        <dbReference type="EMBL" id="MUI11391.1"/>
    </source>
</evidence>
<keyword evidence="7" id="KW-0808">Transferase</keyword>
<evidence type="ECO:0000256" key="2">
    <source>
        <dbReference type="ARBA" id="ARBA00022729"/>
    </source>
</evidence>
<evidence type="ECO:0000256" key="5">
    <source>
        <dbReference type="SAM" id="SignalP"/>
    </source>
</evidence>
<feature type="chain" id="PRO_5026293838" evidence="5">
    <location>
        <begin position="51"/>
        <end position="554"/>
    </location>
</feature>
<name>A0A6I3XCX7_9BURK</name>
<gene>
    <name evidence="7" type="ORF">GJV26_02640</name>
</gene>
<dbReference type="Pfam" id="PF00884">
    <property type="entry name" value="Sulfatase"/>
    <property type="match status" value="1"/>
</dbReference>
<dbReference type="EMBL" id="WNWM01000002">
    <property type="protein sequence ID" value="MUI11391.1"/>
    <property type="molecule type" value="Genomic_DNA"/>
</dbReference>
<dbReference type="GO" id="GO:0016740">
    <property type="term" value="F:transferase activity"/>
    <property type="evidence" value="ECO:0007669"/>
    <property type="project" value="UniProtKB-KW"/>
</dbReference>
<dbReference type="Proteomes" id="UP000431684">
    <property type="component" value="Unassembled WGS sequence"/>
</dbReference>
<dbReference type="CDD" id="cd16031">
    <property type="entry name" value="G6S_like"/>
    <property type="match status" value="1"/>
</dbReference>